<protein>
    <submittedName>
        <fullName evidence="2">Uncharacterized protein</fullName>
    </submittedName>
</protein>
<sequence>MRCAVLARSVRVSSSAASGLDANAAQSLSSYVLLNKPKLTSVLDAPTEKSADALATADSIVPKAAMRFTTDDSVGAVVVRPDALKARARKKHPRAHGHGAFYSHRLARRRNRRRRAE</sequence>
<feature type="compositionally biased region" description="Basic residues" evidence="1">
    <location>
        <begin position="87"/>
        <end position="97"/>
    </location>
</feature>
<proteinExistence type="predicted"/>
<gene>
    <name evidence="2" type="ORF">PCAR00345_LOCUS31686</name>
</gene>
<organism evidence="2">
    <name type="scientific">Chrysotila carterae</name>
    <name type="common">Marine alga</name>
    <name type="synonym">Syracosphaera carterae</name>
    <dbReference type="NCBI Taxonomy" id="13221"/>
    <lineage>
        <taxon>Eukaryota</taxon>
        <taxon>Haptista</taxon>
        <taxon>Haptophyta</taxon>
        <taxon>Prymnesiophyceae</taxon>
        <taxon>Isochrysidales</taxon>
        <taxon>Isochrysidaceae</taxon>
        <taxon>Chrysotila</taxon>
    </lineage>
</organism>
<feature type="compositionally biased region" description="Basic residues" evidence="1">
    <location>
        <begin position="105"/>
        <end position="117"/>
    </location>
</feature>
<evidence type="ECO:0000313" key="2">
    <source>
        <dbReference type="EMBL" id="CAE0779047.1"/>
    </source>
</evidence>
<reference evidence="2" key="1">
    <citation type="submission" date="2021-01" db="EMBL/GenBank/DDBJ databases">
        <authorList>
            <person name="Corre E."/>
            <person name="Pelletier E."/>
            <person name="Niang G."/>
            <person name="Scheremetjew M."/>
            <person name="Finn R."/>
            <person name="Kale V."/>
            <person name="Holt S."/>
            <person name="Cochrane G."/>
            <person name="Meng A."/>
            <person name="Brown T."/>
            <person name="Cohen L."/>
        </authorList>
    </citation>
    <scope>NUCLEOTIDE SEQUENCE</scope>
    <source>
        <strain evidence="2">CCMP645</strain>
    </source>
</reference>
<evidence type="ECO:0000256" key="1">
    <source>
        <dbReference type="SAM" id="MobiDB-lite"/>
    </source>
</evidence>
<feature type="region of interest" description="Disordered" evidence="1">
    <location>
        <begin position="87"/>
        <end position="117"/>
    </location>
</feature>
<name>A0A7S4F7B6_CHRCT</name>
<accession>A0A7S4F7B6</accession>
<dbReference type="EMBL" id="HBIZ01049512">
    <property type="protein sequence ID" value="CAE0779047.1"/>
    <property type="molecule type" value="Transcribed_RNA"/>
</dbReference>
<dbReference type="AlphaFoldDB" id="A0A7S4F7B6"/>